<protein>
    <submittedName>
        <fullName evidence="1">Uncharacterized protein</fullName>
    </submittedName>
</protein>
<reference evidence="1" key="1">
    <citation type="journal article" date="2014" name="Int. J. Syst. Evol. Microbiol.">
        <title>Complete genome sequence of Corynebacterium casei LMG S-19264T (=DSM 44701T), isolated from a smear-ripened cheese.</title>
        <authorList>
            <consortium name="US DOE Joint Genome Institute (JGI-PGF)"/>
            <person name="Walter F."/>
            <person name="Albersmeier A."/>
            <person name="Kalinowski J."/>
            <person name="Ruckert C."/>
        </authorList>
    </citation>
    <scope>NUCLEOTIDE SEQUENCE</scope>
    <source>
        <strain evidence="1">KCTC 32422</strain>
    </source>
</reference>
<keyword evidence="2" id="KW-1185">Reference proteome</keyword>
<proteinExistence type="predicted"/>
<accession>A0A918R9N7</accession>
<reference evidence="1" key="2">
    <citation type="submission" date="2020-09" db="EMBL/GenBank/DDBJ databases">
        <authorList>
            <person name="Sun Q."/>
            <person name="Kim S."/>
        </authorList>
    </citation>
    <scope>NUCLEOTIDE SEQUENCE</scope>
    <source>
        <strain evidence="1">KCTC 32422</strain>
    </source>
</reference>
<name>A0A918R9N7_9SPHN</name>
<organism evidence="1 2">
    <name type="scientific">Novosphingobium arvoryzae</name>
    <dbReference type="NCBI Taxonomy" id="1256514"/>
    <lineage>
        <taxon>Bacteria</taxon>
        <taxon>Pseudomonadati</taxon>
        <taxon>Pseudomonadota</taxon>
        <taxon>Alphaproteobacteria</taxon>
        <taxon>Sphingomonadales</taxon>
        <taxon>Sphingomonadaceae</taxon>
        <taxon>Novosphingobium</taxon>
    </lineage>
</organism>
<dbReference type="RefSeq" id="WP_189539038.1">
    <property type="nucleotide sequence ID" value="NZ_BMZD01000002.1"/>
</dbReference>
<evidence type="ECO:0000313" key="2">
    <source>
        <dbReference type="Proteomes" id="UP000634139"/>
    </source>
</evidence>
<dbReference type="Proteomes" id="UP000634139">
    <property type="component" value="Unassembled WGS sequence"/>
</dbReference>
<dbReference type="AlphaFoldDB" id="A0A918R9N7"/>
<dbReference type="EMBL" id="BMZD01000002">
    <property type="protein sequence ID" value="GGZ90521.1"/>
    <property type="molecule type" value="Genomic_DNA"/>
</dbReference>
<sequence>MIDIDPNHLEATVAAVKFALRHFVPERQSILQTYLAADIADVNFSSALWSAKTEDGLTVLQARVRPLYIQKGAISALRDEIWKQGERAIDEFNRVCRYRCELVDVRLFVDLGDGRLVLMPKNAPIAAPSC</sequence>
<comment type="caution">
    <text evidence="1">The sequence shown here is derived from an EMBL/GenBank/DDBJ whole genome shotgun (WGS) entry which is preliminary data.</text>
</comment>
<gene>
    <name evidence="1" type="ORF">GCM10011617_06830</name>
</gene>
<evidence type="ECO:0000313" key="1">
    <source>
        <dbReference type="EMBL" id="GGZ90521.1"/>
    </source>
</evidence>